<evidence type="ECO:0000259" key="4">
    <source>
        <dbReference type="PROSITE" id="PS50956"/>
    </source>
</evidence>
<dbReference type="PANTHER" id="PTHR30154">
    <property type="entry name" value="LEUCINE-RESPONSIVE REGULATORY PROTEIN"/>
    <property type="match status" value="1"/>
</dbReference>
<dbReference type="InterPro" id="IPR011008">
    <property type="entry name" value="Dimeric_a/b-barrel"/>
</dbReference>
<dbReference type="PANTHER" id="PTHR30154:SF34">
    <property type="entry name" value="TRANSCRIPTIONAL REGULATOR AZLB"/>
    <property type="match status" value="1"/>
</dbReference>
<name>A0ABY3WBI1_9MICC</name>
<dbReference type="InterPro" id="IPR019888">
    <property type="entry name" value="Tscrpt_reg_AsnC-like"/>
</dbReference>
<dbReference type="SUPFAM" id="SSF54909">
    <property type="entry name" value="Dimeric alpha+beta barrel"/>
    <property type="match status" value="2"/>
</dbReference>
<evidence type="ECO:0000313" key="6">
    <source>
        <dbReference type="Proteomes" id="UP000829069"/>
    </source>
</evidence>
<gene>
    <name evidence="5" type="ORF">MNQ99_17375</name>
</gene>
<dbReference type="InterPro" id="IPR000485">
    <property type="entry name" value="AsnC-type_HTH_dom"/>
</dbReference>
<evidence type="ECO:0000256" key="1">
    <source>
        <dbReference type="ARBA" id="ARBA00023015"/>
    </source>
</evidence>
<feature type="domain" description="HTH asnC-type" evidence="4">
    <location>
        <begin position="163"/>
        <end position="223"/>
    </location>
</feature>
<evidence type="ECO:0000256" key="3">
    <source>
        <dbReference type="ARBA" id="ARBA00023163"/>
    </source>
</evidence>
<proteinExistence type="predicted"/>
<dbReference type="SUPFAM" id="SSF46785">
    <property type="entry name" value="Winged helix' DNA-binding domain"/>
    <property type="match status" value="2"/>
</dbReference>
<evidence type="ECO:0000313" key="5">
    <source>
        <dbReference type="EMBL" id="UNK45662.1"/>
    </source>
</evidence>
<dbReference type="InterPro" id="IPR036388">
    <property type="entry name" value="WH-like_DNA-bd_sf"/>
</dbReference>
<evidence type="ECO:0000256" key="2">
    <source>
        <dbReference type="ARBA" id="ARBA00023125"/>
    </source>
</evidence>
<organism evidence="5 6">
    <name type="scientific">Arthrobacter sulfonylureivorans</name>
    <dbReference type="NCBI Taxonomy" id="2486855"/>
    <lineage>
        <taxon>Bacteria</taxon>
        <taxon>Bacillati</taxon>
        <taxon>Actinomycetota</taxon>
        <taxon>Actinomycetes</taxon>
        <taxon>Micrococcales</taxon>
        <taxon>Micrococcaceae</taxon>
        <taxon>Arthrobacter</taxon>
    </lineage>
</organism>
<dbReference type="EMBL" id="CP093326">
    <property type="protein sequence ID" value="UNK45662.1"/>
    <property type="molecule type" value="Genomic_DNA"/>
</dbReference>
<dbReference type="Proteomes" id="UP000829069">
    <property type="component" value="Chromosome"/>
</dbReference>
<dbReference type="PROSITE" id="PS50956">
    <property type="entry name" value="HTH_ASNC_2"/>
    <property type="match status" value="2"/>
</dbReference>
<dbReference type="Pfam" id="PF01037">
    <property type="entry name" value="AsnC_trans_reg"/>
    <property type="match status" value="2"/>
</dbReference>
<reference evidence="5 6" key="1">
    <citation type="submission" date="2022-03" db="EMBL/GenBank/DDBJ databases">
        <title>Isotopic signatures of nitrous oxide derived from detoxification processes.</title>
        <authorList>
            <person name="Behrendt U."/>
            <person name="Buchen C."/>
            <person name="Well R."/>
            <person name="Ulrich A."/>
            <person name="Rohe L."/>
            <person name="Kolb S."/>
            <person name="Schloter M."/>
            <person name="Horn M.A."/>
            <person name="Augustin J."/>
        </authorList>
    </citation>
    <scope>NUCLEOTIDE SEQUENCE [LARGE SCALE GENOMIC DNA]</scope>
    <source>
        <strain evidence="5 6">S4-C24</strain>
    </source>
</reference>
<accession>A0ABY3WBI1</accession>
<dbReference type="InterPro" id="IPR019887">
    <property type="entry name" value="Tscrpt_reg_AsnC/Lrp_C"/>
</dbReference>
<protein>
    <submittedName>
        <fullName evidence="5">Lrp/AsnC family transcriptional regulator</fullName>
    </submittedName>
</protein>
<dbReference type="PRINTS" id="PR00033">
    <property type="entry name" value="HTHASNC"/>
</dbReference>
<keyword evidence="6" id="KW-1185">Reference proteome</keyword>
<feature type="domain" description="HTH asnC-type" evidence="4">
    <location>
        <begin position="17"/>
        <end position="74"/>
    </location>
</feature>
<keyword evidence="1" id="KW-0805">Transcription regulation</keyword>
<keyword evidence="2" id="KW-0238">DNA-binding</keyword>
<keyword evidence="3" id="KW-0804">Transcription</keyword>
<sequence length="307" mass="33641">MLTWEVKETLADNGETIDTKLVRALQQEGRASYQDLARDLGLPRATVSARLRELLDTHTVRVVAAVDPAFLGQHVIAHVSVVASGPVRQIAERLAEWSEAVLVSAVGGTHDLVAEIRVSTHDELHGVLTQLREHPNVAYIDTLVYTRVVKGFFISQYAGEVTIDHVDTQLIEILQQDGRTSYRDLAAAVGLTPTAVRSRVQRLLDARIIRISAVESRGAGGRQLSMGVGLNLAGDNDAVLELLRSSSHVEFVAQTVGRFDAIATLAAQSPRDLLAQLEEIRSLPGVSRTDSWLHLEVVKEDYARRIL</sequence>
<dbReference type="Gene3D" id="1.10.10.10">
    <property type="entry name" value="Winged helix-like DNA-binding domain superfamily/Winged helix DNA-binding domain"/>
    <property type="match status" value="2"/>
</dbReference>
<dbReference type="InterPro" id="IPR036390">
    <property type="entry name" value="WH_DNA-bd_sf"/>
</dbReference>
<dbReference type="Pfam" id="PF13404">
    <property type="entry name" value="HTH_AsnC-type"/>
    <property type="match status" value="2"/>
</dbReference>
<dbReference type="Gene3D" id="3.30.70.920">
    <property type="match status" value="2"/>
</dbReference>
<dbReference type="RefSeq" id="WP_241913853.1">
    <property type="nucleotide sequence ID" value="NZ_CP093326.1"/>
</dbReference>
<dbReference type="SMART" id="SM00344">
    <property type="entry name" value="HTH_ASNC"/>
    <property type="match status" value="2"/>
</dbReference>